<dbReference type="PANTHER" id="PTHR11662">
    <property type="entry name" value="SOLUTE CARRIER FAMILY 17"/>
    <property type="match status" value="1"/>
</dbReference>
<feature type="transmembrane region" description="Helical" evidence="5">
    <location>
        <begin position="154"/>
        <end position="176"/>
    </location>
</feature>
<feature type="transmembrane region" description="Helical" evidence="5">
    <location>
        <begin position="89"/>
        <end position="114"/>
    </location>
</feature>
<feature type="transmembrane region" description="Helical" evidence="5">
    <location>
        <begin position="64"/>
        <end position="83"/>
    </location>
</feature>
<dbReference type="Pfam" id="PF07690">
    <property type="entry name" value="MFS_1"/>
    <property type="match status" value="1"/>
</dbReference>
<feature type="transmembrane region" description="Helical" evidence="5">
    <location>
        <begin position="301"/>
        <end position="325"/>
    </location>
</feature>
<evidence type="ECO:0000259" key="6">
    <source>
        <dbReference type="PROSITE" id="PS50850"/>
    </source>
</evidence>
<feature type="transmembrane region" description="Helical" evidence="5">
    <location>
        <begin position="337"/>
        <end position="361"/>
    </location>
</feature>
<dbReference type="PROSITE" id="PS50850">
    <property type="entry name" value="MFS"/>
    <property type="match status" value="1"/>
</dbReference>
<feature type="transmembrane region" description="Helical" evidence="5">
    <location>
        <begin position="373"/>
        <end position="393"/>
    </location>
</feature>
<evidence type="ECO:0000256" key="5">
    <source>
        <dbReference type="SAM" id="Phobius"/>
    </source>
</evidence>
<dbReference type="InterPro" id="IPR020846">
    <property type="entry name" value="MFS_dom"/>
</dbReference>
<feature type="transmembrane region" description="Helical" evidence="5">
    <location>
        <begin position="210"/>
        <end position="231"/>
    </location>
</feature>
<evidence type="ECO:0000256" key="1">
    <source>
        <dbReference type="ARBA" id="ARBA00004651"/>
    </source>
</evidence>
<accession>A0ABX0GS92</accession>
<dbReference type="EMBL" id="JAANNP010000002">
    <property type="protein sequence ID" value="NHC13753.1"/>
    <property type="molecule type" value="Genomic_DNA"/>
</dbReference>
<sequence length="424" mass="43786">MVWGVAVLAYLVAVFHRSSLGVAGIEASDRLGITAAVLSLLSLVQLAVYAAMQVPVGLLLDRFGSRRLIVTGGLLMAVGQLALASTDSLAAAIAARAVLGCGDALTFISVLRLVAVWLPPRRNPVFVQLTGQVGALGAVLASYPLVAALHGPGWTAAFGTAAAVGGLVALVAALVVHDSPAGRAPRRTEPDGAAVRRQLAASWREPGTRLGFWTHLVTQFSATVFTLLWGYPFLVIAEDRSPGTAAGLLTLLTLTSVVVGPLMGALIGRHPFHRSLVVLAVVGATAAAWALVLAWPGQAPIPLLVLLVLVLGVNGPGAMIGFDYARTFNPMTRMGSATGIVNVGGFFSALCVIVAVGVVVSALSPSGGYGASALRWGLTVQYVVWVVGAVQVVRLRRLARRSLAASDPDAYAALRRGEVRPVGV</sequence>
<keyword evidence="8" id="KW-1185">Reference proteome</keyword>
<gene>
    <name evidence="7" type="ORF">G9H71_08160</name>
</gene>
<evidence type="ECO:0000313" key="7">
    <source>
        <dbReference type="EMBL" id="NHC13753.1"/>
    </source>
</evidence>
<dbReference type="SUPFAM" id="SSF103473">
    <property type="entry name" value="MFS general substrate transporter"/>
    <property type="match status" value="1"/>
</dbReference>
<evidence type="ECO:0000313" key="8">
    <source>
        <dbReference type="Proteomes" id="UP000800981"/>
    </source>
</evidence>
<dbReference type="InterPro" id="IPR036259">
    <property type="entry name" value="MFS_trans_sf"/>
</dbReference>
<keyword evidence="2 5" id="KW-0812">Transmembrane</keyword>
<protein>
    <submittedName>
        <fullName evidence="7">MFS transporter</fullName>
    </submittedName>
</protein>
<evidence type="ECO:0000256" key="3">
    <source>
        <dbReference type="ARBA" id="ARBA00022989"/>
    </source>
</evidence>
<comment type="caution">
    <text evidence="7">The sequence shown here is derived from an EMBL/GenBank/DDBJ whole genome shotgun (WGS) entry which is preliminary data.</text>
</comment>
<dbReference type="InterPro" id="IPR050382">
    <property type="entry name" value="MFS_Na/Anion_cotransporter"/>
</dbReference>
<proteinExistence type="predicted"/>
<keyword evidence="4 5" id="KW-0472">Membrane</keyword>
<dbReference type="PANTHER" id="PTHR11662:SF399">
    <property type="entry name" value="FI19708P1-RELATED"/>
    <property type="match status" value="1"/>
</dbReference>
<feature type="transmembrane region" description="Helical" evidence="5">
    <location>
        <begin position="126"/>
        <end position="148"/>
    </location>
</feature>
<evidence type="ECO:0000256" key="4">
    <source>
        <dbReference type="ARBA" id="ARBA00023136"/>
    </source>
</evidence>
<name>A0ABX0GS92_9ACTN</name>
<feature type="transmembrane region" description="Helical" evidence="5">
    <location>
        <begin position="276"/>
        <end position="295"/>
    </location>
</feature>
<feature type="transmembrane region" description="Helical" evidence="5">
    <location>
        <begin position="33"/>
        <end position="52"/>
    </location>
</feature>
<feature type="transmembrane region" description="Helical" evidence="5">
    <location>
        <begin position="243"/>
        <end position="264"/>
    </location>
</feature>
<dbReference type="CDD" id="cd06174">
    <property type="entry name" value="MFS"/>
    <property type="match status" value="1"/>
</dbReference>
<feature type="domain" description="Major facilitator superfamily (MFS) profile" evidence="6">
    <location>
        <begin position="2"/>
        <end position="400"/>
    </location>
</feature>
<organism evidence="7 8">
    <name type="scientific">Motilibacter deserti</name>
    <dbReference type="NCBI Taxonomy" id="2714956"/>
    <lineage>
        <taxon>Bacteria</taxon>
        <taxon>Bacillati</taxon>
        <taxon>Actinomycetota</taxon>
        <taxon>Actinomycetes</taxon>
        <taxon>Motilibacterales</taxon>
        <taxon>Motilibacteraceae</taxon>
        <taxon>Motilibacter</taxon>
    </lineage>
</organism>
<dbReference type="Proteomes" id="UP000800981">
    <property type="component" value="Unassembled WGS sequence"/>
</dbReference>
<comment type="subcellular location">
    <subcellularLocation>
        <location evidence="1">Cell membrane</location>
        <topology evidence="1">Multi-pass membrane protein</topology>
    </subcellularLocation>
</comment>
<dbReference type="InterPro" id="IPR011701">
    <property type="entry name" value="MFS"/>
</dbReference>
<evidence type="ECO:0000256" key="2">
    <source>
        <dbReference type="ARBA" id="ARBA00022692"/>
    </source>
</evidence>
<keyword evidence="3 5" id="KW-1133">Transmembrane helix</keyword>
<reference evidence="7 8" key="1">
    <citation type="submission" date="2020-03" db="EMBL/GenBank/DDBJ databases">
        <title>Two novel Motilibacter sp.</title>
        <authorList>
            <person name="Liu S."/>
        </authorList>
    </citation>
    <scope>NUCLEOTIDE SEQUENCE [LARGE SCALE GENOMIC DNA]</scope>
    <source>
        <strain evidence="7 8">E257</strain>
    </source>
</reference>
<dbReference type="Gene3D" id="1.20.1250.20">
    <property type="entry name" value="MFS general substrate transporter like domains"/>
    <property type="match status" value="1"/>
</dbReference>